<reference evidence="1" key="1">
    <citation type="submission" date="2020-05" db="EMBL/GenBank/DDBJ databases">
        <title>Large-scale comparative analyses of tick genomes elucidate their genetic diversity and vector capacities.</title>
        <authorList>
            <person name="Jia N."/>
            <person name="Wang J."/>
            <person name="Shi W."/>
            <person name="Du L."/>
            <person name="Sun Y."/>
            <person name="Zhan W."/>
            <person name="Jiang J."/>
            <person name="Wang Q."/>
            <person name="Zhang B."/>
            <person name="Ji P."/>
            <person name="Sakyi L.B."/>
            <person name="Cui X."/>
            <person name="Yuan T."/>
            <person name="Jiang B."/>
            <person name="Yang W."/>
            <person name="Lam T.T.-Y."/>
            <person name="Chang Q."/>
            <person name="Ding S."/>
            <person name="Wang X."/>
            <person name="Zhu J."/>
            <person name="Ruan X."/>
            <person name="Zhao L."/>
            <person name="Wei J."/>
            <person name="Que T."/>
            <person name="Du C."/>
            <person name="Cheng J."/>
            <person name="Dai P."/>
            <person name="Han X."/>
            <person name="Huang E."/>
            <person name="Gao Y."/>
            <person name="Liu J."/>
            <person name="Shao H."/>
            <person name="Ye R."/>
            <person name="Li L."/>
            <person name="Wei W."/>
            <person name="Wang X."/>
            <person name="Wang C."/>
            <person name="Yang T."/>
            <person name="Huo Q."/>
            <person name="Li W."/>
            <person name="Guo W."/>
            <person name="Chen H."/>
            <person name="Zhou L."/>
            <person name="Ni X."/>
            <person name="Tian J."/>
            <person name="Zhou Y."/>
            <person name="Sheng Y."/>
            <person name="Liu T."/>
            <person name="Pan Y."/>
            <person name="Xia L."/>
            <person name="Li J."/>
            <person name="Zhao F."/>
            <person name="Cao W."/>
        </authorList>
    </citation>
    <scope>NUCLEOTIDE SEQUENCE</scope>
    <source>
        <strain evidence="1">Hyas-2018</strain>
    </source>
</reference>
<comment type="caution">
    <text evidence="1">The sequence shown here is derived from an EMBL/GenBank/DDBJ whole genome shotgun (WGS) entry which is preliminary data.</text>
</comment>
<name>A0ACB7T8S7_HYAAI</name>
<evidence type="ECO:0000313" key="1">
    <source>
        <dbReference type="EMBL" id="KAH6943468.1"/>
    </source>
</evidence>
<dbReference type="Proteomes" id="UP000821845">
    <property type="component" value="Chromosome 10"/>
</dbReference>
<protein>
    <submittedName>
        <fullName evidence="1">Uncharacterized protein</fullName>
    </submittedName>
</protein>
<organism evidence="1 2">
    <name type="scientific">Hyalomma asiaticum</name>
    <name type="common">Tick</name>
    <dbReference type="NCBI Taxonomy" id="266040"/>
    <lineage>
        <taxon>Eukaryota</taxon>
        <taxon>Metazoa</taxon>
        <taxon>Ecdysozoa</taxon>
        <taxon>Arthropoda</taxon>
        <taxon>Chelicerata</taxon>
        <taxon>Arachnida</taxon>
        <taxon>Acari</taxon>
        <taxon>Parasitiformes</taxon>
        <taxon>Ixodida</taxon>
        <taxon>Ixodoidea</taxon>
        <taxon>Ixodidae</taxon>
        <taxon>Hyalomminae</taxon>
        <taxon>Hyalomma</taxon>
    </lineage>
</organism>
<sequence length="466" mass="50638">MSNAFCDDLSIPSRREPSPTPLLTTAGDMHPVLLDTSGCVAGVIRPVKMALDACGLPRRAAAGYQACSADLSNSGTAGSSPVLQAHTVAATDAPEFAAASADNAAPTAHDYSREHQPLLMVEAEGADYKARNTLQYFLIGILFAGLVIAAVSTTANSPGGPLTPHDLLLDEEGQPAHHQQRRSYEYVPRDVQDQELLVVAAPSAGQQPQPVIASSSANGTRDGLGYSAGTRSADLKKPAQHLGQLESPGPDRYVGEECRRYYYTYCSHPVPLFHYDPELRVCLPTSDSGSQLCNHGSNRFSSWRHCRESCLKPDRVSDRCLENTLFLPCTSRDVVGTFWYFDGSACTTWEFPRGNCPRSYRGVYKSLRECSRQCEGKRVEVDPTRCGVPELGACDMGHLKYPYFADMQAEGSARCANASRASLLARRCLVGSNQFHSLEACQSACVARISFKDRDSDMLDDSDFNT</sequence>
<dbReference type="EMBL" id="CM023490">
    <property type="protein sequence ID" value="KAH6943468.1"/>
    <property type="molecule type" value="Genomic_DNA"/>
</dbReference>
<evidence type="ECO:0000313" key="2">
    <source>
        <dbReference type="Proteomes" id="UP000821845"/>
    </source>
</evidence>
<gene>
    <name evidence="1" type="ORF">HPB50_021700</name>
</gene>
<accession>A0ACB7T8S7</accession>
<proteinExistence type="predicted"/>
<keyword evidence="2" id="KW-1185">Reference proteome</keyword>